<dbReference type="PaxDb" id="3218-PP1S454_6V6.1"/>
<dbReference type="Gramene" id="Pp3c15_21280V3.1">
    <property type="protein sequence ID" value="PAC:32926936.CDS.1"/>
    <property type="gene ID" value="Pp3c15_21280"/>
</dbReference>
<reference evidence="2" key="3">
    <citation type="submission" date="2020-12" db="UniProtKB">
        <authorList>
            <consortium name="EnsemblPlants"/>
        </authorList>
    </citation>
    <scope>IDENTIFICATION</scope>
</reference>
<evidence type="ECO:0000313" key="3">
    <source>
        <dbReference type="Proteomes" id="UP000006727"/>
    </source>
</evidence>
<evidence type="ECO:0000313" key="1">
    <source>
        <dbReference type="EMBL" id="PNR39741.1"/>
    </source>
</evidence>
<name>A0A2K1JDY0_PHYPA</name>
<gene>
    <name evidence="1" type="ORF">PHYPA_020020</name>
</gene>
<dbReference type="EnsemblPlants" id="Pp3c15_21280V3.1">
    <property type="protein sequence ID" value="PAC:32926936.CDS.1"/>
    <property type="gene ID" value="Pp3c15_21280"/>
</dbReference>
<organism evidence="1">
    <name type="scientific">Physcomitrium patens</name>
    <name type="common">Spreading-leaved earth moss</name>
    <name type="synonym">Physcomitrella patens</name>
    <dbReference type="NCBI Taxonomy" id="3218"/>
    <lineage>
        <taxon>Eukaryota</taxon>
        <taxon>Viridiplantae</taxon>
        <taxon>Streptophyta</taxon>
        <taxon>Embryophyta</taxon>
        <taxon>Bryophyta</taxon>
        <taxon>Bryophytina</taxon>
        <taxon>Bryopsida</taxon>
        <taxon>Funariidae</taxon>
        <taxon>Funariales</taxon>
        <taxon>Funariaceae</taxon>
        <taxon>Physcomitrium</taxon>
    </lineage>
</organism>
<reference evidence="1 3" key="1">
    <citation type="journal article" date="2008" name="Science">
        <title>The Physcomitrella genome reveals evolutionary insights into the conquest of land by plants.</title>
        <authorList>
            <person name="Rensing S."/>
            <person name="Lang D."/>
            <person name="Zimmer A."/>
            <person name="Terry A."/>
            <person name="Salamov A."/>
            <person name="Shapiro H."/>
            <person name="Nishiyama T."/>
            <person name="Perroud P.-F."/>
            <person name="Lindquist E."/>
            <person name="Kamisugi Y."/>
            <person name="Tanahashi T."/>
            <person name="Sakakibara K."/>
            <person name="Fujita T."/>
            <person name="Oishi K."/>
            <person name="Shin-I T."/>
            <person name="Kuroki Y."/>
            <person name="Toyoda A."/>
            <person name="Suzuki Y."/>
            <person name="Hashimoto A."/>
            <person name="Yamaguchi K."/>
            <person name="Sugano A."/>
            <person name="Kohara Y."/>
            <person name="Fujiyama A."/>
            <person name="Anterola A."/>
            <person name="Aoki S."/>
            <person name="Ashton N."/>
            <person name="Barbazuk W.B."/>
            <person name="Barker E."/>
            <person name="Bennetzen J."/>
            <person name="Bezanilla M."/>
            <person name="Blankenship R."/>
            <person name="Cho S.H."/>
            <person name="Dutcher S."/>
            <person name="Estelle M."/>
            <person name="Fawcett J.A."/>
            <person name="Gundlach H."/>
            <person name="Hanada K."/>
            <person name="Heyl A."/>
            <person name="Hicks K.A."/>
            <person name="Hugh J."/>
            <person name="Lohr M."/>
            <person name="Mayer K."/>
            <person name="Melkozernov A."/>
            <person name="Murata T."/>
            <person name="Nelson D."/>
            <person name="Pils B."/>
            <person name="Prigge M."/>
            <person name="Reiss B."/>
            <person name="Renner T."/>
            <person name="Rombauts S."/>
            <person name="Rushton P."/>
            <person name="Sanderfoot A."/>
            <person name="Schween G."/>
            <person name="Shiu S.-H."/>
            <person name="Stueber K."/>
            <person name="Theodoulou F.L."/>
            <person name="Tu H."/>
            <person name="Van de Peer Y."/>
            <person name="Verrier P.J."/>
            <person name="Waters E."/>
            <person name="Wood A."/>
            <person name="Yang L."/>
            <person name="Cove D."/>
            <person name="Cuming A."/>
            <person name="Hasebe M."/>
            <person name="Lucas S."/>
            <person name="Mishler D.B."/>
            <person name="Reski R."/>
            <person name="Grigoriev I."/>
            <person name="Quatrano R.S."/>
            <person name="Boore J.L."/>
        </authorList>
    </citation>
    <scope>NUCLEOTIDE SEQUENCE [LARGE SCALE GENOMIC DNA]</scope>
    <source>
        <strain evidence="2 3">cv. Gransden 2004</strain>
    </source>
</reference>
<sequence length="67" mass="7410">MAAQASQSEQLSIISPRTCSKSHLPCCDVQRSVTYADEISSKSSRIRTKRRCNVVKKAIYAAISTTF</sequence>
<dbReference type="InParanoid" id="A0A2K1JDY0"/>
<reference evidence="1 3" key="2">
    <citation type="journal article" date="2018" name="Plant J.">
        <title>The Physcomitrella patens chromosome-scale assembly reveals moss genome structure and evolution.</title>
        <authorList>
            <person name="Lang D."/>
            <person name="Ullrich K.K."/>
            <person name="Murat F."/>
            <person name="Fuchs J."/>
            <person name="Jenkins J."/>
            <person name="Haas F.B."/>
            <person name="Piednoel M."/>
            <person name="Gundlach H."/>
            <person name="Van Bel M."/>
            <person name="Meyberg R."/>
            <person name="Vives C."/>
            <person name="Morata J."/>
            <person name="Symeonidi A."/>
            <person name="Hiss M."/>
            <person name="Muchero W."/>
            <person name="Kamisugi Y."/>
            <person name="Saleh O."/>
            <person name="Blanc G."/>
            <person name="Decker E.L."/>
            <person name="van Gessel N."/>
            <person name="Grimwood J."/>
            <person name="Hayes R.D."/>
            <person name="Graham S.W."/>
            <person name="Gunter L.E."/>
            <person name="McDaniel S.F."/>
            <person name="Hoernstein S.N.W."/>
            <person name="Larsson A."/>
            <person name="Li F.W."/>
            <person name="Perroud P.F."/>
            <person name="Phillips J."/>
            <person name="Ranjan P."/>
            <person name="Rokshar D.S."/>
            <person name="Rothfels C.J."/>
            <person name="Schneider L."/>
            <person name="Shu S."/>
            <person name="Stevenson D.W."/>
            <person name="Thummler F."/>
            <person name="Tillich M."/>
            <person name="Villarreal Aguilar J.C."/>
            <person name="Widiez T."/>
            <person name="Wong G.K."/>
            <person name="Wymore A."/>
            <person name="Zhang Y."/>
            <person name="Zimmer A.D."/>
            <person name="Quatrano R.S."/>
            <person name="Mayer K.F.X."/>
            <person name="Goodstein D."/>
            <person name="Casacuberta J.M."/>
            <person name="Vandepoele K."/>
            <person name="Reski R."/>
            <person name="Cuming A.C."/>
            <person name="Tuskan G.A."/>
            <person name="Maumus F."/>
            <person name="Salse J."/>
            <person name="Schmutz J."/>
            <person name="Rensing S.A."/>
        </authorList>
    </citation>
    <scope>NUCLEOTIDE SEQUENCE [LARGE SCALE GENOMIC DNA]</scope>
    <source>
        <strain evidence="2 3">cv. Gransden 2004</strain>
    </source>
</reference>
<evidence type="ECO:0000313" key="2">
    <source>
        <dbReference type="EnsemblPlants" id="PAC:32926936.CDS.1"/>
    </source>
</evidence>
<proteinExistence type="predicted"/>
<dbReference type="Proteomes" id="UP000006727">
    <property type="component" value="Chromosome 15"/>
</dbReference>
<keyword evidence="3" id="KW-1185">Reference proteome</keyword>
<protein>
    <submittedName>
        <fullName evidence="1 2">Uncharacterized protein</fullName>
    </submittedName>
</protein>
<dbReference type="AlphaFoldDB" id="A0A2K1JDY0"/>
<accession>A0A2K1JDY0</accession>
<dbReference type="EMBL" id="ABEU02000015">
    <property type="protein sequence ID" value="PNR39741.1"/>
    <property type="molecule type" value="Genomic_DNA"/>
</dbReference>